<dbReference type="AlphaFoldDB" id="A0A4U8V1K6"/>
<reference evidence="2" key="3">
    <citation type="journal article" date="2019" name="G3 (Bethesda)">
        <title>Hybrid Assembly of the Genome of the Entomopathogenic Nematode Steinernema carpocapsae Identifies the X-Chromosome.</title>
        <authorList>
            <person name="Serra L."/>
            <person name="Macchietto M."/>
            <person name="Macias-Munoz A."/>
            <person name="McGill C.J."/>
            <person name="Rodriguez I.M."/>
            <person name="Rodriguez B."/>
            <person name="Murad R."/>
            <person name="Mortazavi A."/>
        </authorList>
    </citation>
    <scope>NUCLEOTIDE SEQUENCE [LARGE SCALE GENOMIC DNA]</scope>
    <source>
        <strain evidence="2">ALL</strain>
    </source>
</reference>
<accession>A0A4U8V1K6</accession>
<reference evidence="2" key="1">
    <citation type="submission" date="2013-11" db="EMBL/GenBank/DDBJ databases">
        <authorList>
            <person name="Sternberg P."/>
            <person name="Dillman A."/>
            <person name="Macchietto M."/>
        </authorList>
    </citation>
    <scope>NUCLEOTIDE SEQUENCE</scope>
    <source>
        <strain evidence="2">ALL</strain>
    </source>
</reference>
<name>A0A4U8V1K6_STECR</name>
<protein>
    <submittedName>
        <fullName evidence="2">Uncharacterized protein</fullName>
    </submittedName>
</protein>
<organism evidence="2">
    <name type="scientific">Steinernema carpocapsae</name>
    <name type="common">Entomopathogenic nematode</name>
    <dbReference type="NCBI Taxonomy" id="34508"/>
    <lineage>
        <taxon>Eukaryota</taxon>
        <taxon>Metazoa</taxon>
        <taxon>Ecdysozoa</taxon>
        <taxon>Nematoda</taxon>
        <taxon>Chromadorea</taxon>
        <taxon>Rhabditida</taxon>
        <taxon>Tylenchina</taxon>
        <taxon>Panagrolaimomorpha</taxon>
        <taxon>Strongyloidoidea</taxon>
        <taxon>Steinernematidae</taxon>
        <taxon>Steinernema</taxon>
    </lineage>
</organism>
<gene>
    <name evidence="2" type="ORF">L596_006273</name>
</gene>
<evidence type="ECO:0000256" key="1">
    <source>
        <dbReference type="SAM" id="MobiDB-lite"/>
    </source>
</evidence>
<reference evidence="2" key="2">
    <citation type="journal article" date="2015" name="Genome Biol.">
        <title>Comparative genomics of Steinernema reveals deeply conserved gene regulatory networks.</title>
        <authorList>
            <person name="Dillman A.R."/>
            <person name="Macchietto M."/>
            <person name="Porter C.F."/>
            <person name="Rogers A."/>
            <person name="Williams B."/>
            <person name="Antoshechkin I."/>
            <person name="Lee M.M."/>
            <person name="Goodwin Z."/>
            <person name="Lu X."/>
            <person name="Lewis E.E."/>
            <person name="Goodrich-Blair H."/>
            <person name="Stock S.P."/>
            <person name="Adams B.J."/>
            <person name="Sternberg P.W."/>
            <person name="Mortazavi A."/>
        </authorList>
    </citation>
    <scope>NUCLEOTIDE SEQUENCE [LARGE SCALE GENOMIC DNA]</scope>
    <source>
        <strain evidence="2">ALL</strain>
    </source>
</reference>
<evidence type="ECO:0000313" key="2">
    <source>
        <dbReference type="EMBL" id="TMS39800.1"/>
    </source>
</evidence>
<dbReference type="EMBL" id="AZBU02000001">
    <property type="protein sequence ID" value="TMS39800.1"/>
    <property type="molecule type" value="Genomic_DNA"/>
</dbReference>
<sequence>MPCSQCSRINLPICTFTNKTISAFNEPNPGSFKQRLNHGQKRPTGLAQQSSSTPLSVHNPYTYQLNGQLYVGRALPLKRWKKYSIYNRTATVLKIPIPLSGVSRQKHFSMVRKNWAESLKKHEIVKISWDTDHLSPHAFTDLRPRMHKFTISQDSFTSVKPNKEFIEQPSKLAEKSKRFN</sequence>
<comment type="caution">
    <text evidence="2">The sequence shown here is derived from an EMBL/GenBank/DDBJ whole genome shotgun (WGS) entry which is preliminary data.</text>
</comment>
<proteinExistence type="predicted"/>
<feature type="region of interest" description="Disordered" evidence="1">
    <location>
        <begin position="27"/>
        <end position="55"/>
    </location>
</feature>
<feature type="compositionally biased region" description="Polar residues" evidence="1">
    <location>
        <begin position="46"/>
        <end position="55"/>
    </location>
</feature>